<keyword evidence="3 5" id="KW-1133">Transmembrane helix</keyword>
<keyword evidence="4 5" id="KW-0472">Membrane</keyword>
<feature type="transmembrane region" description="Helical" evidence="5">
    <location>
        <begin position="399"/>
        <end position="417"/>
    </location>
</feature>
<feature type="transmembrane region" description="Helical" evidence="5">
    <location>
        <begin position="29"/>
        <end position="53"/>
    </location>
</feature>
<protein>
    <submittedName>
        <fullName evidence="7">Sugar phosphate permease</fullName>
    </submittedName>
</protein>
<feature type="transmembrane region" description="Helical" evidence="5">
    <location>
        <begin position="371"/>
        <end position="393"/>
    </location>
</feature>
<evidence type="ECO:0000313" key="7">
    <source>
        <dbReference type="EMBL" id="SFP55209.1"/>
    </source>
</evidence>
<evidence type="ECO:0000256" key="1">
    <source>
        <dbReference type="ARBA" id="ARBA00004141"/>
    </source>
</evidence>
<evidence type="ECO:0000259" key="6">
    <source>
        <dbReference type="PROSITE" id="PS50850"/>
    </source>
</evidence>
<keyword evidence="2 5" id="KW-0812">Transmembrane</keyword>
<dbReference type="RefSeq" id="WP_090653501.1">
    <property type="nucleotide sequence ID" value="NZ_FOXQ01000001.1"/>
</dbReference>
<accession>A0A1I5R9L3</accession>
<dbReference type="GO" id="GO:0005886">
    <property type="term" value="C:plasma membrane"/>
    <property type="evidence" value="ECO:0007669"/>
    <property type="project" value="TreeGrafter"/>
</dbReference>
<feature type="transmembrane region" description="Helical" evidence="5">
    <location>
        <begin position="133"/>
        <end position="154"/>
    </location>
</feature>
<dbReference type="STRING" id="1465490.SAMN05444277_101146"/>
<feature type="transmembrane region" description="Helical" evidence="5">
    <location>
        <begin position="73"/>
        <end position="92"/>
    </location>
</feature>
<feature type="domain" description="Major facilitator superfamily (MFS) profile" evidence="6">
    <location>
        <begin position="32"/>
        <end position="420"/>
    </location>
</feature>
<evidence type="ECO:0000313" key="8">
    <source>
        <dbReference type="Proteomes" id="UP000199031"/>
    </source>
</evidence>
<dbReference type="EMBL" id="FOXQ01000001">
    <property type="protein sequence ID" value="SFP55209.1"/>
    <property type="molecule type" value="Genomic_DNA"/>
</dbReference>
<dbReference type="Gene3D" id="1.20.1250.20">
    <property type="entry name" value="MFS general substrate transporter like domains"/>
    <property type="match status" value="2"/>
</dbReference>
<name>A0A1I5R9L3_9BACT</name>
<feature type="transmembrane region" description="Helical" evidence="5">
    <location>
        <begin position="307"/>
        <end position="325"/>
    </location>
</feature>
<feature type="transmembrane region" description="Helical" evidence="5">
    <location>
        <begin position="104"/>
        <end position="127"/>
    </location>
</feature>
<dbReference type="PROSITE" id="PS00217">
    <property type="entry name" value="SUGAR_TRANSPORT_2"/>
    <property type="match status" value="1"/>
</dbReference>
<feature type="transmembrane region" description="Helical" evidence="5">
    <location>
        <begin position="238"/>
        <end position="259"/>
    </location>
</feature>
<dbReference type="OrthoDB" id="9787026at2"/>
<dbReference type="InterPro" id="IPR005829">
    <property type="entry name" value="Sugar_transporter_CS"/>
</dbReference>
<reference evidence="7 8" key="1">
    <citation type="submission" date="2016-10" db="EMBL/GenBank/DDBJ databases">
        <authorList>
            <person name="de Groot N.N."/>
        </authorList>
    </citation>
    <scope>NUCLEOTIDE SEQUENCE [LARGE SCALE GENOMIC DNA]</scope>
    <source>
        <strain evidence="7 8">DSM 28286</strain>
    </source>
</reference>
<evidence type="ECO:0000256" key="5">
    <source>
        <dbReference type="SAM" id="Phobius"/>
    </source>
</evidence>
<comment type="subcellular location">
    <subcellularLocation>
        <location evidence="1">Membrane</location>
        <topology evidence="1">Multi-pass membrane protein</topology>
    </subcellularLocation>
</comment>
<evidence type="ECO:0000256" key="2">
    <source>
        <dbReference type="ARBA" id="ARBA00022692"/>
    </source>
</evidence>
<dbReference type="PROSITE" id="PS50850">
    <property type="entry name" value="MFS"/>
    <property type="match status" value="1"/>
</dbReference>
<keyword evidence="8" id="KW-1185">Reference proteome</keyword>
<dbReference type="SUPFAM" id="SSF103473">
    <property type="entry name" value="MFS general substrate transporter"/>
    <property type="match status" value="1"/>
</dbReference>
<dbReference type="GO" id="GO:0046943">
    <property type="term" value="F:carboxylic acid transmembrane transporter activity"/>
    <property type="evidence" value="ECO:0007669"/>
    <property type="project" value="TreeGrafter"/>
</dbReference>
<feature type="transmembrane region" description="Helical" evidence="5">
    <location>
        <begin position="161"/>
        <end position="184"/>
    </location>
</feature>
<dbReference type="InterPro" id="IPR036259">
    <property type="entry name" value="MFS_trans_sf"/>
</dbReference>
<feature type="transmembrane region" description="Helical" evidence="5">
    <location>
        <begin position="279"/>
        <end position="300"/>
    </location>
</feature>
<evidence type="ECO:0000256" key="4">
    <source>
        <dbReference type="ARBA" id="ARBA00023136"/>
    </source>
</evidence>
<organism evidence="7 8">
    <name type="scientific">Parafilimonas terrae</name>
    <dbReference type="NCBI Taxonomy" id="1465490"/>
    <lineage>
        <taxon>Bacteria</taxon>
        <taxon>Pseudomonadati</taxon>
        <taxon>Bacteroidota</taxon>
        <taxon>Chitinophagia</taxon>
        <taxon>Chitinophagales</taxon>
        <taxon>Chitinophagaceae</taxon>
        <taxon>Parafilimonas</taxon>
    </lineage>
</organism>
<dbReference type="PANTHER" id="PTHR23508">
    <property type="entry name" value="CARBOXYLIC ACID TRANSPORTER PROTEIN HOMOLOG"/>
    <property type="match status" value="1"/>
</dbReference>
<dbReference type="InterPro" id="IPR011701">
    <property type="entry name" value="MFS"/>
</dbReference>
<evidence type="ECO:0000256" key="3">
    <source>
        <dbReference type="ARBA" id="ARBA00022989"/>
    </source>
</evidence>
<sequence>MKQVEVNIEERIIITETLYQPSAATKRSLAIAFIVCYISIMFSGISSMLMSVYLPVAVKDLLGSIPDERMNYISAYINSIFIFGSMFGGFAWGFVCDKIGRSKAVVFSTALYALFTALTAFSSSWLIVGVYRFITGFGVGGVIVTTNILIAEIWPEKKRAIALGIVSAAMPVGFIVAGALNNLIPEWRNAFLSGIIPLITAVIAMFILAEPESWKQANHAQDNKAGKQIFSRDYRKNLISGSIIFGAMLIGLWAIFSWAPTWVQSITPDNNKADELRGITMMILALSGLIGSIVSGWIVNRIGMRKTMMLCFAAGFIMTAVVFKLNSSITTITLVEMGIMAFFFGISQGALSVYIPALFPTKVRASATGFCFNIGRLFTATVVFFIGALVSFLGGYGNAIFIFSFIFIIGLITTIFSKEK</sequence>
<dbReference type="Pfam" id="PF07690">
    <property type="entry name" value="MFS_1"/>
    <property type="match status" value="1"/>
</dbReference>
<gene>
    <name evidence="7" type="ORF">SAMN05444277_101146</name>
</gene>
<proteinExistence type="predicted"/>
<feature type="transmembrane region" description="Helical" evidence="5">
    <location>
        <begin position="337"/>
        <end position="359"/>
    </location>
</feature>
<dbReference type="InterPro" id="IPR020846">
    <property type="entry name" value="MFS_dom"/>
</dbReference>
<dbReference type="PANTHER" id="PTHR23508:SF10">
    <property type="entry name" value="CARBOXYLIC ACID TRANSPORTER PROTEIN HOMOLOG"/>
    <property type="match status" value="1"/>
</dbReference>
<feature type="transmembrane region" description="Helical" evidence="5">
    <location>
        <begin position="190"/>
        <end position="209"/>
    </location>
</feature>
<dbReference type="Proteomes" id="UP000199031">
    <property type="component" value="Unassembled WGS sequence"/>
</dbReference>
<dbReference type="AlphaFoldDB" id="A0A1I5R9L3"/>